<proteinExistence type="predicted"/>
<dbReference type="Pfam" id="PF13191">
    <property type="entry name" value="AAA_16"/>
    <property type="match status" value="1"/>
</dbReference>
<evidence type="ECO:0000313" key="4">
    <source>
        <dbReference type="EMBL" id="MDR7328242.1"/>
    </source>
</evidence>
<evidence type="ECO:0000256" key="2">
    <source>
        <dbReference type="ARBA" id="ARBA00022840"/>
    </source>
</evidence>
<name>A0AAE4CY89_9ACTN</name>
<dbReference type="InterPro" id="IPR016032">
    <property type="entry name" value="Sig_transdc_resp-reg_C-effctor"/>
</dbReference>
<sequence>MGEHGTEQTFEQLIEASSLGTPDARRLRALTTDAEAEAVRRAAHGRFGTGLSRARPELVGRAREWAALVGAVKATAEGAGGCTVLTAPAGSGKTHLFTAVVRAAERRGLTVAYRAATEPDRTAPLRSLLAALSRLVPVAPTLAWLGEERPTPSTPDRIGRELEDLAADRPLVVIIDDAQWMDEFSVLAVRTLVLRLSFSPVRWFFARRPGAGDALDDLIGLGAQEITVGPLTDADVAELCAREVGTPVDASVLAQVERCGGNPLWITQLLAALRAEEQLAVVGGRATLVGGEVPTSFTGVTELRLSGLPDPVQLLLRAGSVLTGPFRLGEVAALLSEPEDALWTSAERAVDAGMLVPGPPDGYTFAHEMIREAVYTTVPAPMRHRLHQRAAVAVGAAGRPPAEVAEHLMKAGPAAATGQTGLLREAAARIAALAPGAAADIYLYAVSGLDAADPRRAEFTAEAVPLLASAGRLAEAQRYGEAAFRSGLDATTVARLCLGLAEACKHTGHNADAVEYTSRGLRLHGVADEVRARLCAARAHAQFYADDLADADRFGARAHGIGADPGAAAFGLAARSLVAAARGRLTEALRHASRAVELADRAGGEAVHRHPQIWLGSALTMLDRLDEAAATLSAGRRESARLGTGWSGPLWHYYEAQLLCARGDLQAAADTALAGVELAEQQAVWQLTVPLLGTIVRIHVYRGDLAAARMAAEKARERTRTGITAAPEDVIWPEALLAYAEDGAELAAAHLRPLYRSIEARPVLIAQDPVAAATLVRIATAAGRTASAQAVVRAARSLAARNPALPTLAGVAAHAEGLHRGDVALLRAAAERLRRGPRRLVLAAALDDLAAAEDRAGNGAAAASAAAEATALRRACGVTGTRHRRRDALSPVEVAVASRAARGLRNRQIADEMKLPPYAVYAHMRQIYTKLDIDRVSALTAWYAGRHPVT</sequence>
<dbReference type="RefSeq" id="WP_310429272.1">
    <property type="nucleotide sequence ID" value="NZ_JAVDYC010000001.1"/>
</dbReference>
<dbReference type="SUPFAM" id="SSF48452">
    <property type="entry name" value="TPR-like"/>
    <property type="match status" value="1"/>
</dbReference>
<comment type="caution">
    <text evidence="4">The sequence shown here is derived from an EMBL/GenBank/DDBJ whole genome shotgun (WGS) entry which is preliminary data.</text>
</comment>
<dbReference type="Gene3D" id="1.25.40.10">
    <property type="entry name" value="Tetratricopeptide repeat domain"/>
    <property type="match status" value="1"/>
</dbReference>
<dbReference type="InterPro" id="IPR011990">
    <property type="entry name" value="TPR-like_helical_dom_sf"/>
</dbReference>
<dbReference type="Gene3D" id="3.40.50.300">
    <property type="entry name" value="P-loop containing nucleotide triphosphate hydrolases"/>
    <property type="match status" value="1"/>
</dbReference>
<dbReference type="InterPro" id="IPR027417">
    <property type="entry name" value="P-loop_NTPase"/>
</dbReference>
<keyword evidence="1" id="KW-0547">Nucleotide-binding</keyword>
<dbReference type="Gene3D" id="1.10.10.10">
    <property type="entry name" value="Winged helix-like DNA-binding domain superfamily/Winged helix DNA-binding domain"/>
    <property type="match status" value="1"/>
</dbReference>
<dbReference type="AlphaFoldDB" id="A0AAE4CY89"/>
<dbReference type="SUPFAM" id="SSF52540">
    <property type="entry name" value="P-loop containing nucleoside triphosphate hydrolases"/>
    <property type="match status" value="1"/>
</dbReference>
<dbReference type="InterPro" id="IPR000792">
    <property type="entry name" value="Tscrpt_reg_LuxR_C"/>
</dbReference>
<dbReference type="GO" id="GO:0006355">
    <property type="term" value="P:regulation of DNA-templated transcription"/>
    <property type="evidence" value="ECO:0007669"/>
    <property type="project" value="InterPro"/>
</dbReference>
<accession>A0AAE4CY89</accession>
<dbReference type="GO" id="GO:0003677">
    <property type="term" value="F:DNA binding"/>
    <property type="evidence" value="ECO:0007669"/>
    <property type="project" value="UniProtKB-KW"/>
</dbReference>
<dbReference type="GO" id="GO:0005737">
    <property type="term" value="C:cytoplasm"/>
    <property type="evidence" value="ECO:0007669"/>
    <property type="project" value="TreeGrafter"/>
</dbReference>
<gene>
    <name evidence="4" type="ORF">J2S44_008492</name>
</gene>
<evidence type="ECO:0000259" key="3">
    <source>
        <dbReference type="SMART" id="SM00421"/>
    </source>
</evidence>
<keyword evidence="2" id="KW-0067">ATP-binding</keyword>
<dbReference type="EMBL" id="JAVDYC010000001">
    <property type="protein sequence ID" value="MDR7328242.1"/>
    <property type="molecule type" value="Genomic_DNA"/>
</dbReference>
<dbReference type="PANTHER" id="PTHR16305">
    <property type="entry name" value="TESTICULAR SOLUBLE ADENYLYL CYCLASE"/>
    <property type="match status" value="1"/>
</dbReference>
<keyword evidence="5" id="KW-1185">Reference proteome</keyword>
<keyword evidence="4" id="KW-0238">DNA-binding</keyword>
<dbReference type="GO" id="GO:0005524">
    <property type="term" value="F:ATP binding"/>
    <property type="evidence" value="ECO:0007669"/>
    <property type="project" value="UniProtKB-KW"/>
</dbReference>
<dbReference type="InterPro" id="IPR041664">
    <property type="entry name" value="AAA_16"/>
</dbReference>
<evidence type="ECO:0000313" key="5">
    <source>
        <dbReference type="Proteomes" id="UP001183629"/>
    </source>
</evidence>
<dbReference type="GO" id="GO:0004016">
    <property type="term" value="F:adenylate cyclase activity"/>
    <property type="evidence" value="ECO:0007669"/>
    <property type="project" value="TreeGrafter"/>
</dbReference>
<dbReference type="SMART" id="SM00421">
    <property type="entry name" value="HTH_LUXR"/>
    <property type="match status" value="1"/>
</dbReference>
<dbReference type="Proteomes" id="UP001183629">
    <property type="component" value="Unassembled WGS sequence"/>
</dbReference>
<organism evidence="4 5">
    <name type="scientific">Catenuloplanes niger</name>
    <dbReference type="NCBI Taxonomy" id="587534"/>
    <lineage>
        <taxon>Bacteria</taxon>
        <taxon>Bacillati</taxon>
        <taxon>Actinomycetota</taxon>
        <taxon>Actinomycetes</taxon>
        <taxon>Micromonosporales</taxon>
        <taxon>Micromonosporaceae</taxon>
        <taxon>Catenuloplanes</taxon>
    </lineage>
</organism>
<reference evidence="4 5" key="1">
    <citation type="submission" date="2023-07" db="EMBL/GenBank/DDBJ databases">
        <title>Sequencing the genomes of 1000 actinobacteria strains.</title>
        <authorList>
            <person name="Klenk H.-P."/>
        </authorList>
    </citation>
    <scope>NUCLEOTIDE SEQUENCE [LARGE SCALE GENOMIC DNA]</scope>
    <source>
        <strain evidence="4 5">DSM 44711</strain>
    </source>
</reference>
<dbReference type="SUPFAM" id="SSF46894">
    <property type="entry name" value="C-terminal effector domain of the bipartite response regulators"/>
    <property type="match status" value="1"/>
</dbReference>
<dbReference type="InterPro" id="IPR036388">
    <property type="entry name" value="WH-like_DNA-bd_sf"/>
</dbReference>
<protein>
    <submittedName>
        <fullName evidence="4">DNA-binding CsgD family transcriptional regulator</fullName>
    </submittedName>
</protein>
<dbReference type="PANTHER" id="PTHR16305:SF35">
    <property type="entry name" value="TRANSCRIPTIONAL ACTIVATOR DOMAIN"/>
    <property type="match status" value="1"/>
</dbReference>
<feature type="domain" description="HTH luxR-type" evidence="3">
    <location>
        <begin position="886"/>
        <end position="943"/>
    </location>
</feature>
<evidence type="ECO:0000256" key="1">
    <source>
        <dbReference type="ARBA" id="ARBA00022741"/>
    </source>
</evidence>
<dbReference type="Pfam" id="PF00196">
    <property type="entry name" value="GerE"/>
    <property type="match status" value="1"/>
</dbReference>